<evidence type="ECO:0000313" key="1">
    <source>
        <dbReference type="EMBL" id="MBR0599902.1"/>
    </source>
</evidence>
<dbReference type="RefSeq" id="WP_227020031.1">
    <property type="nucleotide sequence ID" value="NZ_JAGSND010000018.1"/>
</dbReference>
<sequence>MEEDFQSISGTVTAINDFNANNTGFIGCTKIISVEGDDGSVTNFIATPDTYFVDHVMLQAGDRVTGFYDANAATPYIFPPQFQALVMSRDTEGRTVAVDHFNNTLESSDGMLRLSPAPSTRIMLENGQAYTRPLGNQNLIAVYRITTRSIPAIATPDQIIVMCR</sequence>
<dbReference type="Proteomes" id="UP000675664">
    <property type="component" value="Unassembled WGS sequence"/>
</dbReference>
<protein>
    <submittedName>
        <fullName evidence="1">Uncharacterized protein</fullName>
    </submittedName>
</protein>
<dbReference type="AlphaFoldDB" id="A0A8J8B3M0"/>
<gene>
    <name evidence="1" type="ORF">KCX82_18620</name>
</gene>
<comment type="caution">
    <text evidence="1">The sequence shown here is derived from an EMBL/GenBank/DDBJ whole genome shotgun (WGS) entry which is preliminary data.</text>
</comment>
<dbReference type="EMBL" id="JAGSND010000018">
    <property type="protein sequence ID" value="MBR0599902.1"/>
    <property type="molecule type" value="Genomic_DNA"/>
</dbReference>
<keyword evidence="2" id="KW-1185">Reference proteome</keyword>
<proteinExistence type="predicted"/>
<reference evidence="1" key="2">
    <citation type="submission" date="2021-04" db="EMBL/GenBank/DDBJ databases">
        <authorList>
            <person name="Liu J."/>
        </authorList>
    </citation>
    <scope>NUCLEOTIDE SEQUENCE</scope>
    <source>
        <strain evidence="1">BAD-6</strain>
    </source>
</reference>
<evidence type="ECO:0000313" key="2">
    <source>
        <dbReference type="Proteomes" id="UP000675664"/>
    </source>
</evidence>
<organism evidence="1 2">
    <name type="scientific">Sinanaerobacter chloroacetimidivorans</name>
    <dbReference type="NCBI Taxonomy" id="2818044"/>
    <lineage>
        <taxon>Bacteria</taxon>
        <taxon>Bacillati</taxon>
        <taxon>Bacillota</taxon>
        <taxon>Clostridia</taxon>
        <taxon>Peptostreptococcales</taxon>
        <taxon>Anaerovoracaceae</taxon>
        <taxon>Sinanaerobacter</taxon>
    </lineage>
</organism>
<name>A0A8J8B3M0_9FIRM</name>
<accession>A0A8J8B3M0</accession>
<reference evidence="1" key="1">
    <citation type="submission" date="2021-04" db="EMBL/GenBank/DDBJ databases">
        <title>Sinoanaerobacter chloroacetimidivorans sp. nov., an obligate anaerobic bacterium isolated from anaerobic sludge.</title>
        <authorList>
            <person name="Bao Y."/>
        </authorList>
    </citation>
    <scope>NUCLEOTIDE SEQUENCE</scope>
    <source>
        <strain evidence="1">BAD-6</strain>
    </source>
</reference>